<protein>
    <submittedName>
        <fullName evidence="1">Uncharacterized protein</fullName>
    </submittedName>
</protein>
<dbReference type="AlphaFoldDB" id="W6TGA3"/>
<evidence type="ECO:0000313" key="1">
    <source>
        <dbReference type="EMBL" id="ETZ17378.1"/>
    </source>
</evidence>
<dbReference type="InterPro" id="IPR004335">
    <property type="entry name" value="DUF244"/>
</dbReference>
<dbReference type="Proteomes" id="UP000019148">
    <property type="component" value="Unassembled WGS sequence"/>
</dbReference>
<dbReference type="EMBL" id="AZIT01000055">
    <property type="protein sequence ID" value="ETZ17378.1"/>
    <property type="molecule type" value="Genomic_DNA"/>
</dbReference>
<accession>W6TGA3</accession>
<dbReference type="Pfam" id="PF03112">
    <property type="entry name" value="DUF244"/>
    <property type="match status" value="1"/>
</dbReference>
<reference evidence="1 2" key="1">
    <citation type="submission" date="2013-12" db="EMBL/GenBank/DDBJ databases">
        <title>Comparative genomics of relapsing fever spirochetes.</title>
        <authorList>
            <person name="Schwan T.G."/>
            <person name="Raffel S.J."/>
            <person name="Porcella S.F."/>
        </authorList>
    </citation>
    <scope>NUCLEOTIDE SEQUENCE [LARGE SCALE GENOMIC DNA]</scope>
    <source>
        <strain evidence="1 2">CR2A</strain>
    </source>
</reference>
<gene>
    <name evidence="1" type="ORF">BDCR2A_01701</name>
</gene>
<name>W6TGA3_9SPIR</name>
<sequence>MYWLIKMQFVFLIGDEPINCVIERNNGVIGIVMIYIAALDMEVKRICDLIKNDNSIDLANIDIEDLTNHIRLLLQDSKFCSELAELNYKDEFISFIKIVKLNIGAEEQELLEKHLVDIQSKQTEIEKKEKENAKELYALTKPDKDILKDIFGKLSMEFSLTDNIVYRLGKNIFALNSGKRAIKDRFKLITDHYDYYDINDISSRRKFSISNPVSSTSYAI</sequence>
<evidence type="ECO:0000313" key="2">
    <source>
        <dbReference type="Proteomes" id="UP000019148"/>
    </source>
</evidence>
<dbReference type="PATRIC" id="fig|1432657.3.peg.1612"/>
<comment type="caution">
    <text evidence="1">The sequence shown here is derived from an EMBL/GenBank/DDBJ whole genome shotgun (WGS) entry which is preliminary data.</text>
</comment>
<proteinExistence type="predicted"/>
<organism evidence="1 2">
    <name type="scientific">Borrelia duttonii CR2A</name>
    <dbReference type="NCBI Taxonomy" id="1432657"/>
    <lineage>
        <taxon>Bacteria</taxon>
        <taxon>Pseudomonadati</taxon>
        <taxon>Spirochaetota</taxon>
        <taxon>Spirochaetia</taxon>
        <taxon>Spirochaetales</taxon>
        <taxon>Borreliaceae</taxon>
        <taxon>Borrelia</taxon>
    </lineage>
</organism>